<evidence type="ECO:0000313" key="7">
    <source>
        <dbReference type="Proteomes" id="UP000662747"/>
    </source>
</evidence>
<evidence type="ECO:0000256" key="2">
    <source>
        <dbReference type="ARBA" id="ARBA00022692"/>
    </source>
</evidence>
<feature type="transmembrane region" description="Helical" evidence="5">
    <location>
        <begin position="120"/>
        <end position="139"/>
    </location>
</feature>
<feature type="transmembrane region" description="Helical" evidence="5">
    <location>
        <begin position="94"/>
        <end position="114"/>
    </location>
</feature>
<evidence type="ECO:0000256" key="1">
    <source>
        <dbReference type="ARBA" id="ARBA00004141"/>
    </source>
</evidence>
<accession>A0ABX7P8H5</accession>
<keyword evidence="3 5" id="KW-1133">Transmembrane helix</keyword>
<organism evidence="6 7">
    <name type="scientific">Pyxidicoccus parkwayensis</name>
    <dbReference type="NCBI Taxonomy" id="2813578"/>
    <lineage>
        <taxon>Bacteria</taxon>
        <taxon>Pseudomonadati</taxon>
        <taxon>Myxococcota</taxon>
        <taxon>Myxococcia</taxon>
        <taxon>Myxococcales</taxon>
        <taxon>Cystobacterineae</taxon>
        <taxon>Myxococcaceae</taxon>
        <taxon>Pyxidicoccus</taxon>
    </lineage>
</organism>
<feature type="transmembrane region" description="Helical" evidence="5">
    <location>
        <begin position="151"/>
        <end position="172"/>
    </location>
</feature>
<dbReference type="PANTHER" id="PTHR42038">
    <property type="match status" value="1"/>
</dbReference>
<name>A0ABX7P8H5_9BACT</name>
<dbReference type="PANTHER" id="PTHR42038:SF2">
    <property type="entry name" value="TERPENE CYCLASE AUSL"/>
    <property type="match status" value="1"/>
</dbReference>
<dbReference type="RefSeq" id="WP_206728286.1">
    <property type="nucleotide sequence ID" value="NZ_CP071090.1"/>
</dbReference>
<gene>
    <name evidence="6" type="ORF">JY651_18245</name>
</gene>
<keyword evidence="2 5" id="KW-0812">Transmembrane</keyword>
<dbReference type="Proteomes" id="UP000662747">
    <property type="component" value="Chromosome"/>
</dbReference>
<feature type="transmembrane region" description="Helical" evidence="5">
    <location>
        <begin position="6"/>
        <end position="23"/>
    </location>
</feature>
<keyword evidence="7" id="KW-1185">Reference proteome</keyword>
<proteinExistence type="predicted"/>
<evidence type="ECO:0000313" key="6">
    <source>
        <dbReference type="EMBL" id="QSQ26744.1"/>
    </source>
</evidence>
<feature type="transmembrane region" description="Helical" evidence="5">
    <location>
        <begin position="35"/>
        <end position="54"/>
    </location>
</feature>
<dbReference type="Pfam" id="PF25129">
    <property type="entry name" value="Pyr4-TMTC"/>
    <property type="match status" value="1"/>
</dbReference>
<feature type="transmembrane region" description="Helical" evidence="5">
    <location>
        <begin position="178"/>
        <end position="197"/>
    </location>
</feature>
<sequence>MPLFALLLMIGVGLFWVLTYVLAIRQGFKDRTYGIPLTALCANLSWEAIFVFLYPPALLLRLVILAWFALDLVILYQALRYGPDEFPEVGRRTFYVAFGLTLVTAFCLVLFISWEFEDLQGSYAAFGSNLLMSVLFLLLPYRRGSLRGQSLGIAVCKLLGTAMASLAFFLYVERFRGSALMYFLYASIFVYDLLYVVEVWTRARARQSAAGEALEVQAPLGAQALEVARARASSNGS</sequence>
<evidence type="ECO:0000256" key="4">
    <source>
        <dbReference type="ARBA" id="ARBA00023136"/>
    </source>
</evidence>
<dbReference type="InterPro" id="IPR039020">
    <property type="entry name" value="PaxB-like"/>
</dbReference>
<comment type="subcellular location">
    <subcellularLocation>
        <location evidence="1">Membrane</location>
        <topology evidence="1">Multi-pass membrane protein</topology>
    </subcellularLocation>
</comment>
<reference evidence="6 7" key="1">
    <citation type="submission" date="2021-02" db="EMBL/GenBank/DDBJ databases">
        <title>De Novo genome assembly of isolated myxobacteria.</title>
        <authorList>
            <person name="Stevens D.C."/>
        </authorList>
    </citation>
    <scope>NUCLEOTIDE SEQUENCE [LARGE SCALE GENOMIC DNA]</scope>
    <source>
        <strain evidence="7">SCPEA02</strain>
    </source>
</reference>
<feature type="transmembrane region" description="Helical" evidence="5">
    <location>
        <begin position="60"/>
        <end position="82"/>
    </location>
</feature>
<keyword evidence="4 5" id="KW-0472">Membrane</keyword>
<evidence type="ECO:0000256" key="5">
    <source>
        <dbReference type="SAM" id="Phobius"/>
    </source>
</evidence>
<evidence type="ECO:0000256" key="3">
    <source>
        <dbReference type="ARBA" id="ARBA00022989"/>
    </source>
</evidence>
<protein>
    <submittedName>
        <fullName evidence="6">Uncharacterized protein</fullName>
    </submittedName>
</protein>
<dbReference type="EMBL" id="CP071090">
    <property type="protein sequence ID" value="QSQ26744.1"/>
    <property type="molecule type" value="Genomic_DNA"/>
</dbReference>